<comment type="similarity">
    <text evidence="2">Belongs to the HMG-CoA lyase family.</text>
</comment>
<keyword evidence="5 7" id="KW-0456">Lyase</keyword>
<evidence type="ECO:0000256" key="3">
    <source>
        <dbReference type="ARBA" id="ARBA00012910"/>
    </source>
</evidence>
<dbReference type="Proteomes" id="UP000036097">
    <property type="component" value="Unassembled WGS sequence"/>
</dbReference>
<evidence type="ECO:0000256" key="5">
    <source>
        <dbReference type="ARBA" id="ARBA00023239"/>
    </source>
</evidence>
<evidence type="ECO:0000256" key="4">
    <source>
        <dbReference type="ARBA" id="ARBA00022723"/>
    </source>
</evidence>
<dbReference type="EMBL" id="LDOT01000014">
    <property type="protein sequence ID" value="KLV05426.1"/>
    <property type="molecule type" value="Genomic_DNA"/>
</dbReference>
<evidence type="ECO:0000256" key="2">
    <source>
        <dbReference type="ARBA" id="ARBA00009405"/>
    </source>
</evidence>
<dbReference type="InterPro" id="IPR000891">
    <property type="entry name" value="PYR_CT"/>
</dbReference>
<dbReference type="GO" id="GO:0006552">
    <property type="term" value="P:L-leucine catabolic process"/>
    <property type="evidence" value="ECO:0007669"/>
    <property type="project" value="TreeGrafter"/>
</dbReference>
<dbReference type="PROSITE" id="PS50991">
    <property type="entry name" value="PYR_CT"/>
    <property type="match status" value="1"/>
</dbReference>
<dbReference type="Gene3D" id="3.20.20.70">
    <property type="entry name" value="Aldolase class I"/>
    <property type="match status" value="1"/>
</dbReference>
<evidence type="ECO:0000256" key="1">
    <source>
        <dbReference type="ARBA" id="ARBA00005143"/>
    </source>
</evidence>
<dbReference type="EC" id="4.1.3.4" evidence="3"/>
<dbReference type="SUPFAM" id="SSF51569">
    <property type="entry name" value="Aldolase"/>
    <property type="match status" value="1"/>
</dbReference>
<comment type="pathway">
    <text evidence="1">Metabolic intermediate metabolism; (S)-3-hydroxy-3-methylglutaryl-CoA degradation; acetoacetate from (S)-3-hydroxy-3-methylglutaryl-CoA: step 1/1.</text>
</comment>
<dbReference type="PATRIC" id="fig|1195763.3.peg.2527"/>
<dbReference type="PANTHER" id="PTHR42738:SF7">
    <property type="entry name" value="HYDROXYMETHYLGLUTARYL-COA LYASE"/>
    <property type="match status" value="1"/>
</dbReference>
<protein>
    <recommendedName>
        <fullName evidence="3">hydroxymethylglutaryl-CoA lyase</fullName>
        <ecNumber evidence="3">4.1.3.4</ecNumber>
    </recommendedName>
</protein>
<dbReference type="GO" id="GO:0046872">
    <property type="term" value="F:metal ion binding"/>
    <property type="evidence" value="ECO:0007669"/>
    <property type="project" value="UniProtKB-KW"/>
</dbReference>
<name>A0A0J1H0S3_9GAMM</name>
<proteinExistence type="inferred from homology"/>
<dbReference type="Pfam" id="PF00682">
    <property type="entry name" value="HMGL-like"/>
    <property type="match status" value="1"/>
</dbReference>
<sequence>MTPPSERIYHGHLPGKLPTRVKIVEVGPRDGLQNEQNVATEAKLALINRLSDSGLKHIETGAFVSAKRVPQMADSLSVFHAIKRHPNVIYSALTPNIQGFEIALAAKACEVAVFTSASEGFCQNNIHCSVNESLKRFESVLALAKLHGLPVRGYVSCVLECPFDGPTSPQNVTNLARSLLDMGCYEISLGDTIGRGTPLQVARLLDDVSKKVDPARLAVHFHNTWGQALPNIYQALLMGITTIDSSIAGLGGCPYAPGASGNVATEDVIYLCEQMGVETGVDLQKAASAGWMICDALGISPRSNVSLALRSQN</sequence>
<accession>A0A0J1H0S3</accession>
<dbReference type="NCBIfam" id="NF004283">
    <property type="entry name" value="PRK05692.1"/>
    <property type="match status" value="1"/>
</dbReference>
<dbReference type="FunFam" id="3.20.20.70:FF:000201">
    <property type="entry name" value="Hydroxymethylglutaryl-CoA lyase"/>
    <property type="match status" value="1"/>
</dbReference>
<reference evidence="7 8" key="1">
    <citation type="submission" date="2015-05" db="EMBL/GenBank/DDBJ databases">
        <title>Photobacterium galathea sp. nov.</title>
        <authorList>
            <person name="Machado H."/>
            <person name="Gram L."/>
        </authorList>
    </citation>
    <scope>NUCLEOTIDE SEQUENCE [LARGE SCALE GENOMIC DNA]</scope>
    <source>
        <strain evidence="7 8">CGMCC 1.12159</strain>
    </source>
</reference>
<keyword evidence="4" id="KW-0479">Metal-binding</keyword>
<feature type="domain" description="Pyruvate carboxyltransferase" evidence="6">
    <location>
        <begin position="21"/>
        <end position="287"/>
    </location>
</feature>
<comment type="caution">
    <text evidence="7">The sequence shown here is derived from an EMBL/GenBank/DDBJ whole genome shotgun (WGS) entry which is preliminary data.</text>
</comment>
<evidence type="ECO:0000259" key="6">
    <source>
        <dbReference type="PROSITE" id="PS50991"/>
    </source>
</evidence>
<dbReference type="GO" id="GO:0046951">
    <property type="term" value="P:ketone body biosynthetic process"/>
    <property type="evidence" value="ECO:0007669"/>
    <property type="project" value="TreeGrafter"/>
</dbReference>
<keyword evidence="8" id="KW-1185">Reference proteome</keyword>
<organism evidence="7 8">
    <name type="scientific">Photobacterium aquae</name>
    <dbReference type="NCBI Taxonomy" id="1195763"/>
    <lineage>
        <taxon>Bacteria</taxon>
        <taxon>Pseudomonadati</taxon>
        <taxon>Pseudomonadota</taxon>
        <taxon>Gammaproteobacteria</taxon>
        <taxon>Vibrionales</taxon>
        <taxon>Vibrionaceae</taxon>
        <taxon>Photobacterium</taxon>
    </lineage>
</organism>
<dbReference type="GO" id="GO:0004419">
    <property type="term" value="F:hydroxymethylglutaryl-CoA lyase activity"/>
    <property type="evidence" value="ECO:0007669"/>
    <property type="project" value="UniProtKB-EC"/>
</dbReference>
<dbReference type="OrthoDB" id="9784013at2"/>
<evidence type="ECO:0000313" key="8">
    <source>
        <dbReference type="Proteomes" id="UP000036097"/>
    </source>
</evidence>
<dbReference type="STRING" id="1195763.ABT56_11980"/>
<dbReference type="CDD" id="cd07938">
    <property type="entry name" value="DRE_TIM_HMGL"/>
    <property type="match status" value="1"/>
</dbReference>
<dbReference type="RefSeq" id="WP_047879108.1">
    <property type="nucleotide sequence ID" value="NZ_LDOT01000014.1"/>
</dbReference>
<dbReference type="InterPro" id="IPR013785">
    <property type="entry name" value="Aldolase_TIM"/>
</dbReference>
<dbReference type="PANTHER" id="PTHR42738">
    <property type="entry name" value="HYDROXYMETHYLGLUTARYL-COA LYASE"/>
    <property type="match status" value="1"/>
</dbReference>
<evidence type="ECO:0000313" key="7">
    <source>
        <dbReference type="EMBL" id="KLV05426.1"/>
    </source>
</evidence>
<gene>
    <name evidence="7" type="ORF">ABT56_11980</name>
</gene>
<dbReference type="InterPro" id="IPR043594">
    <property type="entry name" value="HMGL"/>
</dbReference>
<dbReference type="AlphaFoldDB" id="A0A0J1H0S3"/>